<feature type="domain" description="Glutaminase A N-terminal" evidence="3">
    <location>
        <begin position="113"/>
        <end position="340"/>
    </location>
</feature>
<organism evidence="4 5">
    <name type="scientific">Fistulina hepatica ATCC 64428</name>
    <dbReference type="NCBI Taxonomy" id="1128425"/>
    <lineage>
        <taxon>Eukaryota</taxon>
        <taxon>Fungi</taxon>
        <taxon>Dikarya</taxon>
        <taxon>Basidiomycota</taxon>
        <taxon>Agaricomycotina</taxon>
        <taxon>Agaricomycetes</taxon>
        <taxon>Agaricomycetidae</taxon>
        <taxon>Agaricales</taxon>
        <taxon>Fistulinaceae</taxon>
        <taxon>Fistulina</taxon>
    </lineage>
</organism>
<evidence type="ECO:0000259" key="3">
    <source>
        <dbReference type="Pfam" id="PF17168"/>
    </source>
</evidence>
<evidence type="ECO:0000259" key="2">
    <source>
        <dbReference type="Pfam" id="PF16335"/>
    </source>
</evidence>
<sequence length="698" mass="76110">MALHSLSNLLPVFLLVSSVLFTRSALALDWVATPFSPPAVPIAVRSPYLSTWLPQGKGTALNGAWATFWNAKITAWTGFIRVDNTSYSFLGDAVVANHTFNSANQTSVNITTTQSIFVMSAGSVDVTVTFLSPIEPDDLVKQSMPFSYMSLSVASTDGQSHSIQLYTDISGEWVSGNNSDVVVWNTTSSDILYHGIGLENQTLYGEINDQAQCKSSLQADNLTYQTGEDIVVRGQFLDYGKLANTKDTNYRSISSDWPVFAFSWDLGSVDNIAASPIVTAVGLVRDPAILYIVENNATQSRSLYFWSNYSSAADALTTFLGDYSGALSRANMLDAQVKADASAISDTYADIVALSLRQAMGATEITISGSSGSWNTSDIKMFVKGVAPALYDVNTADVIYSMWPTLMYLNPDYGKYILEPLLAYQATGQYPHNYSVHDLGTYPMAVGHNNGQDTNMPVEECGNMLITTLSHYQITGDSSLITAYHSLLTQWTEYLIKNALYPALQLSSDSFSGALANQTNLAVKGIIGIKAMAEISTALSNTTAVSSDQSTAANYLPQWESLAYSDACNHLTLNYGNSSSWGLTYNLYADKLLGLDLFPQSVYDLQTSWYTNKNETYGVPLDTRYTWTKSDWSIWTAAFVTDTSVRDALIEGVKNYASSGLSSVPFSDYYDASSGDTYSFKARPVVGGHLAFVSLWFM</sequence>
<dbReference type="Pfam" id="PF16335">
    <property type="entry name" value="GtaA_6_Hairpin"/>
    <property type="match status" value="1"/>
</dbReference>
<dbReference type="Pfam" id="PF17168">
    <property type="entry name" value="DUF5127"/>
    <property type="match status" value="1"/>
</dbReference>
<gene>
    <name evidence="4" type="ORF">FISHEDRAFT_66108</name>
</gene>
<feature type="signal peptide" evidence="1">
    <location>
        <begin position="1"/>
        <end position="27"/>
    </location>
</feature>
<dbReference type="InterPro" id="IPR033433">
    <property type="entry name" value="GtaA_N"/>
</dbReference>
<dbReference type="AlphaFoldDB" id="A0A0D7A8S8"/>
<dbReference type="OrthoDB" id="3918848at2759"/>
<dbReference type="EMBL" id="KN881942">
    <property type="protein sequence ID" value="KIY47397.1"/>
    <property type="molecule type" value="Genomic_DNA"/>
</dbReference>
<dbReference type="InterPro" id="IPR052743">
    <property type="entry name" value="Glutaminase_GtaA"/>
</dbReference>
<evidence type="ECO:0000313" key="5">
    <source>
        <dbReference type="Proteomes" id="UP000054144"/>
    </source>
</evidence>
<accession>A0A0D7A8S8</accession>
<evidence type="ECO:0000256" key="1">
    <source>
        <dbReference type="SAM" id="SignalP"/>
    </source>
</evidence>
<dbReference type="PANTHER" id="PTHR31987:SF14">
    <property type="entry name" value="PUTATIVE (AFU_ORTHOLOGUE AFUA_6G09910)-RELATED"/>
    <property type="match status" value="1"/>
</dbReference>
<feature type="domain" description="Glutaminase A central" evidence="2">
    <location>
        <begin position="345"/>
        <end position="692"/>
    </location>
</feature>
<dbReference type="Proteomes" id="UP000054144">
    <property type="component" value="Unassembled WGS sequence"/>
</dbReference>
<name>A0A0D7A8S8_9AGAR</name>
<reference evidence="4 5" key="1">
    <citation type="journal article" date="2015" name="Fungal Genet. Biol.">
        <title>Evolution of novel wood decay mechanisms in Agaricales revealed by the genome sequences of Fistulina hepatica and Cylindrobasidium torrendii.</title>
        <authorList>
            <person name="Floudas D."/>
            <person name="Held B.W."/>
            <person name="Riley R."/>
            <person name="Nagy L.G."/>
            <person name="Koehler G."/>
            <person name="Ransdell A.S."/>
            <person name="Younus H."/>
            <person name="Chow J."/>
            <person name="Chiniquy J."/>
            <person name="Lipzen A."/>
            <person name="Tritt A."/>
            <person name="Sun H."/>
            <person name="Haridas S."/>
            <person name="LaButti K."/>
            <person name="Ohm R.A."/>
            <person name="Kues U."/>
            <person name="Blanchette R.A."/>
            <person name="Grigoriev I.V."/>
            <person name="Minto R.E."/>
            <person name="Hibbett D.S."/>
        </authorList>
    </citation>
    <scope>NUCLEOTIDE SEQUENCE [LARGE SCALE GENOMIC DNA]</scope>
    <source>
        <strain evidence="4 5">ATCC 64428</strain>
    </source>
</reference>
<evidence type="ECO:0000313" key="4">
    <source>
        <dbReference type="EMBL" id="KIY47397.1"/>
    </source>
</evidence>
<feature type="chain" id="PRO_5002316244" evidence="1">
    <location>
        <begin position="28"/>
        <end position="698"/>
    </location>
</feature>
<proteinExistence type="predicted"/>
<dbReference type="InterPro" id="IPR032514">
    <property type="entry name" value="GtaA_central"/>
</dbReference>
<dbReference type="PANTHER" id="PTHR31987">
    <property type="entry name" value="GLUTAMINASE A-RELATED"/>
    <property type="match status" value="1"/>
</dbReference>
<keyword evidence="1" id="KW-0732">Signal</keyword>
<protein>
    <submittedName>
        <fullName evidence="4">DUF1793-domain-containing protein</fullName>
    </submittedName>
</protein>
<keyword evidence="5" id="KW-1185">Reference proteome</keyword>